<accession>A0A4T0W9M9</accession>
<dbReference type="SUPFAM" id="SSF47616">
    <property type="entry name" value="GST C-terminal domain-like"/>
    <property type="match status" value="1"/>
</dbReference>
<dbReference type="OrthoDB" id="422574at2759"/>
<proteinExistence type="predicted"/>
<evidence type="ECO:0000313" key="3">
    <source>
        <dbReference type="Proteomes" id="UP000305883"/>
    </source>
</evidence>
<comment type="caution">
    <text evidence="2">The sequence shown here is derived from an EMBL/GenBank/DDBJ whole genome shotgun (WGS) entry which is preliminary data.</text>
</comment>
<dbReference type="Gene3D" id="1.20.1050.10">
    <property type="match status" value="1"/>
</dbReference>
<dbReference type="InterPro" id="IPR036249">
    <property type="entry name" value="Thioredoxin-like_sf"/>
</dbReference>
<gene>
    <name evidence="2" type="ORF">CH35J_004887</name>
</gene>
<feature type="domain" description="Glutathione S-transferase C-terminal" evidence="1">
    <location>
        <begin position="64"/>
        <end position="117"/>
    </location>
</feature>
<organism evidence="2 3">
    <name type="scientific">Colletotrichum higginsianum</name>
    <dbReference type="NCBI Taxonomy" id="80884"/>
    <lineage>
        <taxon>Eukaryota</taxon>
        <taxon>Fungi</taxon>
        <taxon>Dikarya</taxon>
        <taxon>Ascomycota</taxon>
        <taxon>Pezizomycotina</taxon>
        <taxon>Sordariomycetes</taxon>
        <taxon>Hypocreomycetidae</taxon>
        <taxon>Glomerellales</taxon>
        <taxon>Glomerellaceae</taxon>
        <taxon>Colletotrichum</taxon>
        <taxon>Colletotrichum destructivum species complex</taxon>
    </lineage>
</organism>
<dbReference type="PANTHER" id="PTHR44051">
    <property type="entry name" value="GLUTATHIONE S-TRANSFERASE-RELATED"/>
    <property type="match status" value="1"/>
</dbReference>
<evidence type="ECO:0000313" key="2">
    <source>
        <dbReference type="EMBL" id="TID02189.1"/>
    </source>
</evidence>
<dbReference type="EMBL" id="MWPZ01000003">
    <property type="protein sequence ID" value="TID02189.1"/>
    <property type="molecule type" value="Genomic_DNA"/>
</dbReference>
<protein>
    <recommendedName>
        <fullName evidence="1">Glutathione S-transferase C-terminal domain-containing protein</fullName>
    </recommendedName>
</protein>
<name>A0A4T0W9M9_9PEZI</name>
<dbReference type="AlphaFoldDB" id="A0A4T0W9M9"/>
<dbReference type="InterPro" id="IPR036282">
    <property type="entry name" value="Glutathione-S-Trfase_C_sf"/>
</dbReference>
<dbReference type="InterPro" id="IPR004046">
    <property type="entry name" value="GST_C"/>
</dbReference>
<evidence type="ECO:0000259" key="1">
    <source>
        <dbReference type="Pfam" id="PF14497"/>
    </source>
</evidence>
<dbReference type="Proteomes" id="UP000305883">
    <property type="component" value="Unassembled WGS sequence"/>
</dbReference>
<sequence length="156" mass="18193">MKPIKIYGYVAGPHPWKVVILLKELGVPYEIEFLTAEEMKVATYIDFHTDQDITSVYEQYGNMARWVLGVVERQLAKTGHPYVVGDMCTYADLMYIPFHFVLPDKLMRNVSDEFEQVSKGKFPQCYEWNTWIVGRESVQQALEEEYRAMDAAGWPR</sequence>
<dbReference type="Pfam" id="PF14497">
    <property type="entry name" value="GST_C_3"/>
    <property type="match status" value="1"/>
</dbReference>
<dbReference type="PANTHER" id="PTHR44051:SF3">
    <property type="entry name" value="TRANSCRIPTIONAL REGULATOR URE2"/>
    <property type="match status" value="1"/>
</dbReference>
<dbReference type="Gene3D" id="1.20.1050.130">
    <property type="match status" value="1"/>
</dbReference>
<dbReference type="SUPFAM" id="SSF52833">
    <property type="entry name" value="Thioredoxin-like"/>
    <property type="match status" value="1"/>
</dbReference>
<reference evidence="2 3" key="1">
    <citation type="journal article" date="2019" name="Genome Biol. Evol.">
        <title>Genomic Plasticity Mediated by Transposable Elements in the Plant Pathogenic Fungus Colletotrichum higginsianum.</title>
        <authorList>
            <person name="Tsushima A."/>
            <person name="Gan P."/>
            <person name="Kumakura N."/>
            <person name="Narusaka M."/>
            <person name="Takano Y."/>
            <person name="Narusaka Y."/>
            <person name="Shirasu K."/>
        </authorList>
    </citation>
    <scope>NUCLEOTIDE SEQUENCE [LARGE SCALE GENOMIC DNA]</scope>
    <source>
        <strain evidence="2 3">MAFF305635-RFP</strain>
    </source>
</reference>